<dbReference type="Proteomes" id="UP000064967">
    <property type="component" value="Chromosome"/>
</dbReference>
<keyword evidence="3" id="KW-1185">Reference proteome</keyword>
<proteinExistence type="predicted"/>
<feature type="domain" description="Ig-like" evidence="1">
    <location>
        <begin position="8"/>
        <end position="110"/>
    </location>
</feature>
<evidence type="ECO:0000313" key="3">
    <source>
        <dbReference type="Proteomes" id="UP000064967"/>
    </source>
</evidence>
<organism evidence="2 3">
    <name type="scientific">Labilithrix luteola</name>
    <dbReference type="NCBI Taxonomy" id="1391654"/>
    <lineage>
        <taxon>Bacteria</taxon>
        <taxon>Pseudomonadati</taxon>
        <taxon>Myxococcota</taxon>
        <taxon>Polyangia</taxon>
        <taxon>Polyangiales</taxon>
        <taxon>Labilitrichaceae</taxon>
        <taxon>Labilithrix</taxon>
    </lineage>
</organism>
<dbReference type="PROSITE" id="PS51257">
    <property type="entry name" value="PROKAR_LIPOPROTEIN"/>
    <property type="match status" value="1"/>
</dbReference>
<dbReference type="InterPro" id="IPR013783">
    <property type="entry name" value="Ig-like_fold"/>
</dbReference>
<dbReference type="Gene3D" id="2.60.40.10">
    <property type="entry name" value="Immunoglobulins"/>
    <property type="match status" value="1"/>
</dbReference>
<evidence type="ECO:0000313" key="2">
    <source>
        <dbReference type="EMBL" id="AKU93745.1"/>
    </source>
</evidence>
<name>A0A0K1PJQ2_9BACT</name>
<sequence>MGKLSPAPTITTAQPPVVTLAQVSLACSGTTASDVVHRKHSIKNTTGYTVPKGTIVRWTSNDKGTGSLTLNADLANNASVDVIEPGQTNGYSCTAYFSPGTPDFVVKSITHNGGTATIVVENANPWTNAGASVAKVESYKCVSSLVNGIDVPVPAIPKGGSVTVTASIATADYLQATANANGAVSESNKNNNTTKSNEYLNHCVPR</sequence>
<dbReference type="KEGG" id="llu:AKJ09_00409"/>
<reference evidence="2 3" key="1">
    <citation type="submission" date="2015-08" db="EMBL/GenBank/DDBJ databases">
        <authorList>
            <person name="Babu N.S."/>
            <person name="Beckwith C.J."/>
            <person name="Beseler K.G."/>
            <person name="Brison A."/>
            <person name="Carone J.V."/>
            <person name="Caskin T.P."/>
            <person name="Diamond M."/>
            <person name="Durham M.E."/>
            <person name="Foxe J.M."/>
            <person name="Go M."/>
            <person name="Henderson B.A."/>
            <person name="Jones I.B."/>
            <person name="McGettigan J.A."/>
            <person name="Micheletti S.J."/>
            <person name="Nasrallah M.E."/>
            <person name="Ortiz D."/>
            <person name="Piller C.R."/>
            <person name="Privatt S.R."/>
            <person name="Schneider S.L."/>
            <person name="Sharp S."/>
            <person name="Smith T.C."/>
            <person name="Stanton J.D."/>
            <person name="Ullery H.E."/>
            <person name="Wilson R.J."/>
            <person name="Serrano M.G."/>
            <person name="Buck G."/>
            <person name="Lee V."/>
            <person name="Wang Y."/>
            <person name="Carvalho R."/>
            <person name="Voegtly L."/>
            <person name="Shi R."/>
            <person name="Duckworth R."/>
            <person name="Johnson A."/>
            <person name="Loviza R."/>
            <person name="Walstead R."/>
            <person name="Shah Z."/>
            <person name="Kiflezghi M."/>
            <person name="Wade K."/>
            <person name="Ball S.L."/>
            <person name="Bradley K.W."/>
            <person name="Asai D.J."/>
            <person name="Bowman C.A."/>
            <person name="Russell D.A."/>
            <person name="Pope W.H."/>
            <person name="Jacobs-Sera D."/>
            <person name="Hendrix R.W."/>
            <person name="Hatfull G.F."/>
        </authorList>
    </citation>
    <scope>NUCLEOTIDE SEQUENCE [LARGE SCALE GENOMIC DNA]</scope>
    <source>
        <strain evidence="2 3">DSM 27648</strain>
    </source>
</reference>
<dbReference type="PROSITE" id="PS50835">
    <property type="entry name" value="IG_LIKE"/>
    <property type="match status" value="1"/>
</dbReference>
<evidence type="ECO:0000259" key="1">
    <source>
        <dbReference type="PROSITE" id="PS50835"/>
    </source>
</evidence>
<dbReference type="AlphaFoldDB" id="A0A0K1PJQ2"/>
<gene>
    <name evidence="2" type="ORF">AKJ09_00409</name>
</gene>
<dbReference type="EMBL" id="CP012333">
    <property type="protein sequence ID" value="AKU93745.1"/>
    <property type="molecule type" value="Genomic_DNA"/>
</dbReference>
<protein>
    <recommendedName>
        <fullName evidence="1">Ig-like domain-containing protein</fullName>
    </recommendedName>
</protein>
<accession>A0A0K1PJQ2</accession>
<dbReference type="InterPro" id="IPR007110">
    <property type="entry name" value="Ig-like_dom"/>
</dbReference>